<dbReference type="InterPro" id="IPR000683">
    <property type="entry name" value="Gfo/Idh/MocA-like_OxRdtase_N"/>
</dbReference>
<proteinExistence type="inferred from homology"/>
<dbReference type="Pfam" id="PF01408">
    <property type="entry name" value="GFO_IDH_MocA"/>
    <property type="match status" value="1"/>
</dbReference>
<dbReference type="SUPFAM" id="SSF51735">
    <property type="entry name" value="NAD(P)-binding Rossmann-fold domains"/>
    <property type="match status" value="1"/>
</dbReference>
<dbReference type="InterPro" id="IPR036291">
    <property type="entry name" value="NAD(P)-bd_dom_sf"/>
</dbReference>
<dbReference type="InterPro" id="IPR050984">
    <property type="entry name" value="Gfo/Idh/MocA_domain"/>
</dbReference>
<accession>A0A6A6HK21</accession>
<dbReference type="InterPro" id="IPR055170">
    <property type="entry name" value="GFO_IDH_MocA-like_dom"/>
</dbReference>
<evidence type="ECO:0000313" key="9">
    <source>
        <dbReference type="Proteomes" id="UP000800092"/>
    </source>
</evidence>
<protein>
    <recommendedName>
        <fullName evidence="3">D-xylose 1-dehydrogenase (NADP(+), D-xylono-1,5-lactone-forming)</fullName>
        <ecNumber evidence="3">1.1.1.179</ecNumber>
    </recommendedName>
    <alternativeName>
        <fullName evidence="4">D-xylose-NADP dehydrogenase</fullName>
    </alternativeName>
</protein>
<evidence type="ECO:0000259" key="7">
    <source>
        <dbReference type="Pfam" id="PF22725"/>
    </source>
</evidence>
<evidence type="ECO:0000313" key="8">
    <source>
        <dbReference type="EMBL" id="KAF2238466.1"/>
    </source>
</evidence>
<dbReference type="OrthoDB" id="2129491at2759"/>
<dbReference type="AlphaFoldDB" id="A0A6A6HK21"/>
<dbReference type="GO" id="GO:0000166">
    <property type="term" value="F:nucleotide binding"/>
    <property type="evidence" value="ECO:0007669"/>
    <property type="project" value="InterPro"/>
</dbReference>
<dbReference type="EC" id="1.1.1.179" evidence="3"/>
<feature type="domain" description="Gfo/Idh/MocA-like oxidoreductase N-terminal" evidence="6">
    <location>
        <begin position="7"/>
        <end position="133"/>
    </location>
</feature>
<comment type="catalytic activity">
    <reaction evidence="5">
        <text>D-xylose + NADP(+) = D-xylono-1,5-lactone + NADPH + H(+)</text>
        <dbReference type="Rhea" id="RHEA:22000"/>
        <dbReference type="ChEBI" id="CHEBI:15378"/>
        <dbReference type="ChEBI" id="CHEBI:15867"/>
        <dbReference type="ChEBI" id="CHEBI:53455"/>
        <dbReference type="ChEBI" id="CHEBI:57783"/>
        <dbReference type="ChEBI" id="CHEBI:58349"/>
        <dbReference type="EC" id="1.1.1.179"/>
    </reaction>
</comment>
<dbReference type="EMBL" id="ML991776">
    <property type="protein sequence ID" value="KAF2238466.1"/>
    <property type="molecule type" value="Genomic_DNA"/>
</dbReference>
<dbReference type="GO" id="GO:0047837">
    <property type="term" value="F:D-xylose 1-dehydrogenase (NADP+) activity"/>
    <property type="evidence" value="ECO:0007669"/>
    <property type="project" value="UniProtKB-EC"/>
</dbReference>
<name>A0A6A6HK21_VIRVR</name>
<organism evidence="8 9">
    <name type="scientific">Viridothelium virens</name>
    <name type="common">Speckled blister lichen</name>
    <name type="synonym">Trypethelium virens</name>
    <dbReference type="NCBI Taxonomy" id="1048519"/>
    <lineage>
        <taxon>Eukaryota</taxon>
        <taxon>Fungi</taxon>
        <taxon>Dikarya</taxon>
        <taxon>Ascomycota</taxon>
        <taxon>Pezizomycotina</taxon>
        <taxon>Dothideomycetes</taxon>
        <taxon>Dothideomycetes incertae sedis</taxon>
        <taxon>Trypetheliales</taxon>
        <taxon>Trypetheliaceae</taxon>
        <taxon>Viridothelium</taxon>
    </lineage>
</organism>
<dbReference type="PANTHER" id="PTHR22604">
    <property type="entry name" value="OXIDOREDUCTASES"/>
    <property type="match status" value="1"/>
</dbReference>
<dbReference type="Gene3D" id="3.30.360.10">
    <property type="entry name" value="Dihydrodipicolinate Reductase, domain 2"/>
    <property type="match status" value="1"/>
</dbReference>
<dbReference type="Pfam" id="PF22725">
    <property type="entry name" value="GFO_IDH_MocA_C3"/>
    <property type="match status" value="1"/>
</dbReference>
<keyword evidence="9" id="KW-1185">Reference proteome</keyword>
<dbReference type="PANTHER" id="PTHR22604:SF115">
    <property type="entry name" value="DIHYDRODIOL DEHYDROGENASE, PUTATIVE (AFU_ORTHOLOGUE AFUA_1G07520)-RELATED"/>
    <property type="match status" value="1"/>
</dbReference>
<comment type="similarity">
    <text evidence="1">Belongs to the Gfo/Idh/MocA family.</text>
</comment>
<sequence length="382" mass="42343">MSSPLRWGILATGGIAVTFTKDLLKDPSTRGASDVKHTVTAAASSSSASRANEFLKEVGAPSEAKGYGSYAELVKDPNVDIVYVATPHSHHFQNAMLCLEAKKHVLCEKAFTTNAAQAKLLVDTAKKNNLFLMEAVWIRFFPICQELRKMASDGKIGDIRRVFADLSLGVDVESKFGTKHRMTNMDLAGGAMLDLGIYPITWVFQFLYHIQSPQHQKPPKVASSITKYAPTGADEMTSMIFTFPATNAQGIATTNFRVSYDPDDKNTAGPAIRIQGTKGEIQVYGPAYRPTHYRIIPAVDKDTGKDKAGFEFQDVTRDIPGHGMFWEADECFRCLKDKKLESDGMSWSESIVIMDAMDEVRKQNSLVYPEKIESTKYPLEDF</sequence>
<feature type="domain" description="GFO/IDH/MocA-like oxidoreductase" evidence="7">
    <location>
        <begin position="145"/>
        <end position="281"/>
    </location>
</feature>
<reference evidence="8" key="1">
    <citation type="journal article" date="2020" name="Stud. Mycol.">
        <title>101 Dothideomycetes genomes: a test case for predicting lifestyles and emergence of pathogens.</title>
        <authorList>
            <person name="Haridas S."/>
            <person name="Albert R."/>
            <person name="Binder M."/>
            <person name="Bloem J."/>
            <person name="Labutti K."/>
            <person name="Salamov A."/>
            <person name="Andreopoulos B."/>
            <person name="Baker S."/>
            <person name="Barry K."/>
            <person name="Bills G."/>
            <person name="Bluhm B."/>
            <person name="Cannon C."/>
            <person name="Castanera R."/>
            <person name="Culley D."/>
            <person name="Daum C."/>
            <person name="Ezra D."/>
            <person name="Gonzalez J."/>
            <person name="Henrissat B."/>
            <person name="Kuo A."/>
            <person name="Liang C."/>
            <person name="Lipzen A."/>
            <person name="Lutzoni F."/>
            <person name="Magnuson J."/>
            <person name="Mondo S."/>
            <person name="Nolan M."/>
            <person name="Ohm R."/>
            <person name="Pangilinan J."/>
            <person name="Park H.-J."/>
            <person name="Ramirez L."/>
            <person name="Alfaro M."/>
            <person name="Sun H."/>
            <person name="Tritt A."/>
            <person name="Yoshinaga Y."/>
            <person name="Zwiers L.-H."/>
            <person name="Turgeon B."/>
            <person name="Goodwin S."/>
            <person name="Spatafora J."/>
            <person name="Crous P."/>
            <person name="Grigoriev I."/>
        </authorList>
    </citation>
    <scope>NUCLEOTIDE SEQUENCE</scope>
    <source>
        <strain evidence="8">Tuck. ex Michener</strain>
    </source>
</reference>
<evidence type="ECO:0000256" key="3">
    <source>
        <dbReference type="ARBA" id="ARBA00038984"/>
    </source>
</evidence>
<evidence type="ECO:0000256" key="2">
    <source>
        <dbReference type="ARBA" id="ARBA00023002"/>
    </source>
</evidence>
<evidence type="ECO:0000256" key="1">
    <source>
        <dbReference type="ARBA" id="ARBA00010928"/>
    </source>
</evidence>
<dbReference type="SUPFAM" id="SSF55347">
    <property type="entry name" value="Glyceraldehyde-3-phosphate dehydrogenase-like, C-terminal domain"/>
    <property type="match status" value="1"/>
</dbReference>
<evidence type="ECO:0000259" key="6">
    <source>
        <dbReference type="Pfam" id="PF01408"/>
    </source>
</evidence>
<dbReference type="Proteomes" id="UP000800092">
    <property type="component" value="Unassembled WGS sequence"/>
</dbReference>
<keyword evidence="2" id="KW-0560">Oxidoreductase</keyword>
<dbReference type="Gene3D" id="3.40.50.720">
    <property type="entry name" value="NAD(P)-binding Rossmann-like Domain"/>
    <property type="match status" value="1"/>
</dbReference>
<gene>
    <name evidence="8" type="ORF">EV356DRAFT_440499</name>
</gene>
<evidence type="ECO:0000256" key="5">
    <source>
        <dbReference type="ARBA" id="ARBA00049233"/>
    </source>
</evidence>
<evidence type="ECO:0000256" key="4">
    <source>
        <dbReference type="ARBA" id="ARBA00042988"/>
    </source>
</evidence>